<organism evidence="1 2">
    <name type="scientific">Seminavis robusta</name>
    <dbReference type="NCBI Taxonomy" id="568900"/>
    <lineage>
        <taxon>Eukaryota</taxon>
        <taxon>Sar</taxon>
        <taxon>Stramenopiles</taxon>
        <taxon>Ochrophyta</taxon>
        <taxon>Bacillariophyta</taxon>
        <taxon>Bacillariophyceae</taxon>
        <taxon>Bacillariophycidae</taxon>
        <taxon>Naviculales</taxon>
        <taxon>Naviculaceae</taxon>
        <taxon>Seminavis</taxon>
    </lineage>
</organism>
<proteinExistence type="predicted"/>
<dbReference type="Proteomes" id="UP001153069">
    <property type="component" value="Unassembled WGS sequence"/>
</dbReference>
<gene>
    <name evidence="1" type="ORF">SEMRO_523_G159850.2</name>
</gene>
<dbReference type="AlphaFoldDB" id="A0A9N8E1D1"/>
<sequence length="168" mass="18328">MDEDPSLRKAVEGGRKPEERARLCRQLFDRLTDPSNRTDVERSSGTFWLVGLMDQMNIPANNNVTNRLYSMTIAQAGDFDNLYDNDGDFRDLIQWLQEKGGPFSGVDGGGGGNGGNDGGGLVACIALDNLACSMPAIHFSCHWEICSGQTDHSSFGRHCYILGCCFAV</sequence>
<evidence type="ECO:0000313" key="1">
    <source>
        <dbReference type="EMBL" id="CAB9512199.1"/>
    </source>
</evidence>
<name>A0A9N8E1D1_9STRA</name>
<evidence type="ECO:0000313" key="2">
    <source>
        <dbReference type="Proteomes" id="UP001153069"/>
    </source>
</evidence>
<accession>A0A9N8E1D1</accession>
<protein>
    <submittedName>
        <fullName evidence="1">Uncharacterized protein</fullName>
    </submittedName>
</protein>
<dbReference type="EMBL" id="CAICTM010000522">
    <property type="protein sequence ID" value="CAB9512199.1"/>
    <property type="molecule type" value="Genomic_DNA"/>
</dbReference>
<reference evidence="1" key="1">
    <citation type="submission" date="2020-06" db="EMBL/GenBank/DDBJ databases">
        <authorList>
            <consortium name="Plant Systems Biology data submission"/>
        </authorList>
    </citation>
    <scope>NUCLEOTIDE SEQUENCE</scope>
    <source>
        <strain evidence="1">D6</strain>
    </source>
</reference>
<keyword evidence="2" id="KW-1185">Reference proteome</keyword>
<comment type="caution">
    <text evidence="1">The sequence shown here is derived from an EMBL/GenBank/DDBJ whole genome shotgun (WGS) entry which is preliminary data.</text>
</comment>